<keyword evidence="2" id="KW-1185">Reference proteome</keyword>
<sequence>MHRDHVGHIDDEGFCMPTAGCDASSHFTEFVRGPRDKDHRRALCGKASCEQAADTPTSAGNQCDRTTQWNGWIGRAG</sequence>
<evidence type="ECO:0000313" key="2">
    <source>
        <dbReference type="Proteomes" id="UP000182987"/>
    </source>
</evidence>
<organism evidence="1 2">
    <name type="scientific">Luteibacter rhizovicinus DSM 16549</name>
    <dbReference type="NCBI Taxonomy" id="1440763"/>
    <lineage>
        <taxon>Bacteria</taxon>
        <taxon>Pseudomonadati</taxon>
        <taxon>Pseudomonadota</taxon>
        <taxon>Gammaproteobacteria</taxon>
        <taxon>Lysobacterales</taxon>
        <taxon>Rhodanobacteraceae</taxon>
        <taxon>Luteibacter</taxon>
    </lineage>
</organism>
<dbReference type="Proteomes" id="UP000182987">
    <property type="component" value="Chromosome"/>
</dbReference>
<protein>
    <submittedName>
        <fullName evidence="1">Uncharacterized protein</fullName>
    </submittedName>
</protein>
<accession>A0A1L3EY58</accession>
<proteinExistence type="predicted"/>
<name>A0A1L3EY58_9GAMM</name>
<dbReference type="KEGG" id="lrz:BJI69_20220"/>
<dbReference type="AlphaFoldDB" id="A0A1L3EY58"/>
<evidence type="ECO:0000313" key="1">
    <source>
        <dbReference type="EMBL" id="APG05996.1"/>
    </source>
</evidence>
<reference evidence="2" key="1">
    <citation type="submission" date="2016-09" db="EMBL/GenBank/DDBJ databases">
        <authorList>
            <person name="Lysoe E."/>
        </authorList>
    </citation>
    <scope>NUCLEOTIDE SEQUENCE [LARGE SCALE GENOMIC DNA]</scope>
    <source>
        <strain evidence="2">LJ96T</strain>
    </source>
</reference>
<gene>
    <name evidence="1" type="ORF">BJI69_20220</name>
</gene>
<dbReference type="EMBL" id="CP017480">
    <property type="protein sequence ID" value="APG05996.1"/>
    <property type="molecule type" value="Genomic_DNA"/>
</dbReference>